<dbReference type="AlphaFoldDB" id="A0A7R9A6X7"/>
<proteinExistence type="predicted"/>
<name>A0A7R9A6X7_9CRUS</name>
<dbReference type="PANTHER" id="PTHR21229">
    <property type="entry name" value="LUNG SEVEN TRANSMEMBRANE RECEPTOR"/>
    <property type="match status" value="1"/>
</dbReference>
<dbReference type="EMBL" id="LR900611">
    <property type="protein sequence ID" value="CAD7246302.1"/>
    <property type="molecule type" value="Genomic_DNA"/>
</dbReference>
<dbReference type="GO" id="GO:0005794">
    <property type="term" value="C:Golgi apparatus"/>
    <property type="evidence" value="ECO:0007669"/>
    <property type="project" value="TreeGrafter"/>
</dbReference>
<feature type="transmembrane region" description="Helical" evidence="6">
    <location>
        <begin position="222"/>
        <end position="242"/>
    </location>
</feature>
<evidence type="ECO:0000256" key="3">
    <source>
        <dbReference type="ARBA" id="ARBA00022729"/>
    </source>
</evidence>
<comment type="subcellular location">
    <subcellularLocation>
        <location evidence="1">Membrane</location>
        <topology evidence="1">Multi-pass membrane protein</topology>
    </subcellularLocation>
</comment>
<evidence type="ECO:0000256" key="2">
    <source>
        <dbReference type="ARBA" id="ARBA00022692"/>
    </source>
</evidence>
<gene>
    <name evidence="8" type="ORF">DSTB1V02_LOCUS6154</name>
</gene>
<keyword evidence="3" id="KW-0732">Signal</keyword>
<dbReference type="Proteomes" id="UP000677054">
    <property type="component" value="Unassembled WGS sequence"/>
</dbReference>
<evidence type="ECO:0000256" key="4">
    <source>
        <dbReference type="ARBA" id="ARBA00022989"/>
    </source>
</evidence>
<dbReference type="OrthoDB" id="19932at2759"/>
<evidence type="ECO:0000256" key="5">
    <source>
        <dbReference type="ARBA" id="ARBA00023136"/>
    </source>
</evidence>
<dbReference type="GO" id="GO:0005829">
    <property type="term" value="C:cytosol"/>
    <property type="evidence" value="ECO:0007669"/>
    <property type="project" value="GOC"/>
</dbReference>
<dbReference type="GO" id="GO:0016020">
    <property type="term" value="C:membrane"/>
    <property type="evidence" value="ECO:0007669"/>
    <property type="project" value="UniProtKB-SubCell"/>
</dbReference>
<keyword evidence="4 6" id="KW-1133">Transmembrane helix</keyword>
<dbReference type="EMBL" id="CAJPEV010001094">
    <property type="protein sequence ID" value="CAG0890680.1"/>
    <property type="molecule type" value="Genomic_DNA"/>
</dbReference>
<keyword evidence="2 6" id="KW-0812">Transmembrane</keyword>
<sequence>MSCVSVYLEYIPSPLEGDVLTNPIQSPPFIILGSHKSTHEAFEVHSPPMFGSIIPGCESGGISESIGMNQNMGSVYKSLYKDSIISVKVSCQSVKTQAVKVGWTIRETQCWEEYLFLQDPSVDTVRIDFCKHTYDISSIQKTEHPVAKMPHDGIYLLIISLESDSSEFNAVVHVEMRTPYGFLSAVDWPLLPFFGVMCFVYVGYGLAWLIVCFLQWKDLLRIQFWIGGVIFLGMIEKAVYYAEFQSINSSGTSVPGAAVFAELISCAKRTLSRMLVIIVSLGFGIVK</sequence>
<evidence type="ECO:0000313" key="8">
    <source>
        <dbReference type="EMBL" id="CAD7246302.1"/>
    </source>
</evidence>
<dbReference type="Pfam" id="PF06814">
    <property type="entry name" value="GOST_TM"/>
    <property type="match status" value="1"/>
</dbReference>
<protein>
    <recommendedName>
        <fullName evidence="7">GOST seven transmembrane domain-containing protein</fullName>
    </recommendedName>
</protein>
<feature type="transmembrane region" description="Helical" evidence="6">
    <location>
        <begin position="190"/>
        <end position="216"/>
    </location>
</feature>
<evidence type="ECO:0000313" key="9">
    <source>
        <dbReference type="Proteomes" id="UP000677054"/>
    </source>
</evidence>
<accession>A0A7R9A6X7</accession>
<evidence type="ECO:0000256" key="6">
    <source>
        <dbReference type="SAM" id="Phobius"/>
    </source>
</evidence>
<keyword evidence="5 6" id="KW-0472">Membrane</keyword>
<dbReference type="InterPro" id="IPR009637">
    <property type="entry name" value="GPR107/GPR108-like"/>
</dbReference>
<feature type="domain" description="GOST seven transmembrane" evidence="7">
    <location>
        <begin position="189"/>
        <end position="287"/>
    </location>
</feature>
<dbReference type="InterPro" id="IPR053937">
    <property type="entry name" value="GOST_TM"/>
</dbReference>
<keyword evidence="9" id="KW-1185">Reference proteome</keyword>
<reference evidence="8" key="1">
    <citation type="submission" date="2020-11" db="EMBL/GenBank/DDBJ databases">
        <authorList>
            <person name="Tran Van P."/>
        </authorList>
    </citation>
    <scope>NUCLEOTIDE SEQUENCE</scope>
</reference>
<evidence type="ECO:0000256" key="1">
    <source>
        <dbReference type="ARBA" id="ARBA00004141"/>
    </source>
</evidence>
<dbReference type="GO" id="GO:0042147">
    <property type="term" value="P:retrograde transport, endosome to Golgi"/>
    <property type="evidence" value="ECO:0007669"/>
    <property type="project" value="TreeGrafter"/>
</dbReference>
<evidence type="ECO:0000259" key="7">
    <source>
        <dbReference type="Pfam" id="PF06814"/>
    </source>
</evidence>
<organism evidence="8">
    <name type="scientific">Darwinula stevensoni</name>
    <dbReference type="NCBI Taxonomy" id="69355"/>
    <lineage>
        <taxon>Eukaryota</taxon>
        <taxon>Metazoa</taxon>
        <taxon>Ecdysozoa</taxon>
        <taxon>Arthropoda</taxon>
        <taxon>Crustacea</taxon>
        <taxon>Oligostraca</taxon>
        <taxon>Ostracoda</taxon>
        <taxon>Podocopa</taxon>
        <taxon>Podocopida</taxon>
        <taxon>Darwinulocopina</taxon>
        <taxon>Darwinuloidea</taxon>
        <taxon>Darwinulidae</taxon>
        <taxon>Darwinula</taxon>
    </lineage>
</organism>
<dbReference type="PANTHER" id="PTHR21229:SF1">
    <property type="entry name" value="GH17801P"/>
    <property type="match status" value="1"/>
</dbReference>